<dbReference type="Pfam" id="PF07687">
    <property type="entry name" value="M20_dimer"/>
    <property type="match status" value="1"/>
</dbReference>
<dbReference type="PROSITE" id="PS00758">
    <property type="entry name" value="ARGE_DAPE_CPG2_1"/>
    <property type="match status" value="1"/>
</dbReference>
<dbReference type="Pfam" id="PF01546">
    <property type="entry name" value="Peptidase_M20"/>
    <property type="match status" value="1"/>
</dbReference>
<organism evidence="11 13">
    <name type="scientific">Catenibacterium mitsuokai</name>
    <dbReference type="NCBI Taxonomy" id="100886"/>
    <lineage>
        <taxon>Bacteria</taxon>
        <taxon>Bacillati</taxon>
        <taxon>Bacillota</taxon>
        <taxon>Erysipelotrichia</taxon>
        <taxon>Erysipelotrichales</taxon>
        <taxon>Coprobacillaceae</taxon>
        <taxon>Catenibacterium</taxon>
    </lineage>
</organism>
<dbReference type="GO" id="GO:0006508">
    <property type="term" value="P:proteolysis"/>
    <property type="evidence" value="ECO:0007669"/>
    <property type="project" value="UniProtKB-UniRule"/>
</dbReference>
<keyword evidence="14" id="KW-1185">Reference proteome</keyword>
<keyword evidence="5" id="KW-0645">Protease</keyword>
<gene>
    <name evidence="11" type="primary">pepT</name>
    <name evidence="11" type="ORF">KSV97_05640</name>
    <name evidence="12" type="ORF">KSW06_05845</name>
</gene>
<keyword evidence="4 11" id="KW-0031">Aminopeptidase</keyword>
<dbReference type="InterPro" id="IPR011650">
    <property type="entry name" value="Peptidase_M20_dimer"/>
</dbReference>
<dbReference type="GO" id="GO:0006518">
    <property type="term" value="P:peptide metabolic process"/>
    <property type="evidence" value="ECO:0007669"/>
    <property type="project" value="InterPro"/>
</dbReference>
<dbReference type="AlphaFoldDB" id="A0AAW4MU44"/>
<dbReference type="GO" id="GO:0008237">
    <property type="term" value="F:metallopeptidase activity"/>
    <property type="evidence" value="ECO:0007669"/>
    <property type="project" value="UniProtKB-KW"/>
</dbReference>
<dbReference type="Proteomes" id="UP001196408">
    <property type="component" value="Unassembled WGS sequence"/>
</dbReference>
<sequence length="404" mass="45303">MLIEKRFLKYVSFDTQSDEFSTTSPSTEKQFDLADFLSEEMQILGVDEVERTDQGIVYGKIYSNSDEPMKAIGFIAHMDTSPDASGHDIHPRIIRSYPGGRIILNEEKKMYLDPETNPELKGLVGDDLITTDGTTLLGADDKAGVAIIMSMVEYICQNRDFKHGDICIAFTPDEEVGRGTENFDVKRFGADYAYTVDGGRIDEFSFENFNAYKADVTITGKSYHPGDSKGKMVNALTLGRQFDTMLGDNKRPEATEHKEGFYHLHHMEGDVSTAKMTYILRDHDMDNMHDMIHTMQLAASYLNQVNHGHYIDIDFTLQYKNMIEVINKTPDIVYKVKQAMINIGLEPIASPIRGGTDGANLSFMGLPCPNLGTGGYNYHGPYEFCSINSMKKGVKLLLELIKEA</sequence>
<evidence type="ECO:0000313" key="13">
    <source>
        <dbReference type="Proteomes" id="UP001196408"/>
    </source>
</evidence>
<keyword evidence="8" id="KW-0482">Metalloprotease</keyword>
<evidence type="ECO:0000313" key="11">
    <source>
        <dbReference type="EMBL" id="MBV3382710.1"/>
    </source>
</evidence>
<keyword evidence="6" id="KW-0479">Metal-binding</keyword>
<name>A0AAW4MU44_9FIRM</name>
<evidence type="ECO:0000256" key="3">
    <source>
        <dbReference type="ARBA" id="ARBA00009692"/>
    </source>
</evidence>
<comment type="cofactor">
    <cofactor evidence="2">
        <name>Zn(2+)</name>
        <dbReference type="ChEBI" id="CHEBI:29105"/>
    </cofactor>
</comment>
<dbReference type="NCBIfam" id="NF009920">
    <property type="entry name" value="PRK13381.1"/>
    <property type="match status" value="1"/>
</dbReference>
<accession>A0AAW4MU44</accession>
<dbReference type="EMBL" id="JAHOEF010000028">
    <property type="protein sequence ID" value="MBV3382710.1"/>
    <property type="molecule type" value="Genomic_DNA"/>
</dbReference>
<evidence type="ECO:0000313" key="12">
    <source>
        <dbReference type="EMBL" id="MBV3392774.1"/>
    </source>
</evidence>
<evidence type="ECO:0000256" key="4">
    <source>
        <dbReference type="ARBA" id="ARBA00022438"/>
    </source>
</evidence>
<evidence type="ECO:0000256" key="1">
    <source>
        <dbReference type="ARBA" id="ARBA00000870"/>
    </source>
</evidence>
<feature type="domain" description="Peptidase M20 dimerisation" evidence="10">
    <location>
        <begin position="207"/>
        <end position="297"/>
    </location>
</feature>
<evidence type="ECO:0000313" key="14">
    <source>
        <dbReference type="Proteomes" id="UP001197492"/>
    </source>
</evidence>
<evidence type="ECO:0000256" key="6">
    <source>
        <dbReference type="ARBA" id="ARBA00022723"/>
    </source>
</evidence>
<comment type="catalytic activity">
    <reaction evidence="1">
        <text>Release of the N-terminal residue from a tripeptide.</text>
        <dbReference type="EC" id="3.4.11.4"/>
    </reaction>
</comment>
<dbReference type="InterPro" id="IPR010161">
    <property type="entry name" value="Peptidase_M20B"/>
</dbReference>
<dbReference type="InterPro" id="IPR002933">
    <property type="entry name" value="Peptidase_M20"/>
</dbReference>
<evidence type="ECO:0000256" key="5">
    <source>
        <dbReference type="ARBA" id="ARBA00022670"/>
    </source>
</evidence>
<dbReference type="RefSeq" id="WP_217747558.1">
    <property type="nucleotide sequence ID" value="NZ_JAHOEB010000027.1"/>
</dbReference>
<dbReference type="PIRSF" id="PIRSF037215">
    <property type="entry name" value="Peptidase_M20B"/>
    <property type="match status" value="1"/>
</dbReference>
<proteinExistence type="inferred from homology"/>
<dbReference type="PANTHER" id="PTHR42994">
    <property type="entry name" value="PEPTIDASE T"/>
    <property type="match status" value="1"/>
</dbReference>
<evidence type="ECO:0000256" key="2">
    <source>
        <dbReference type="ARBA" id="ARBA00001947"/>
    </source>
</evidence>
<dbReference type="CDD" id="cd03892">
    <property type="entry name" value="M20_peptT"/>
    <property type="match status" value="1"/>
</dbReference>
<dbReference type="NCBIfam" id="TIGR01882">
    <property type="entry name" value="peptidase-T"/>
    <property type="match status" value="1"/>
</dbReference>
<evidence type="ECO:0000259" key="10">
    <source>
        <dbReference type="Pfam" id="PF07687"/>
    </source>
</evidence>
<comment type="similarity">
    <text evidence="3">Belongs to the peptidase M20B family.</text>
</comment>
<dbReference type="NCBIfam" id="NF003976">
    <property type="entry name" value="PRK05469.1"/>
    <property type="match status" value="1"/>
</dbReference>
<dbReference type="PANTHER" id="PTHR42994:SF1">
    <property type="entry name" value="PEPTIDASE T"/>
    <property type="match status" value="1"/>
</dbReference>
<dbReference type="EC" id="3.4.11.4" evidence="9"/>
<protein>
    <recommendedName>
        <fullName evidence="9">Peptidase T</fullName>
        <ecNumber evidence="9">3.4.11.4</ecNumber>
    </recommendedName>
</protein>
<dbReference type="Proteomes" id="UP001197492">
    <property type="component" value="Unassembled WGS sequence"/>
</dbReference>
<reference evidence="11 14" key="1">
    <citation type="submission" date="2021-06" db="EMBL/GenBank/DDBJ databases">
        <title>Collection of gut derived symbiotic bacterial strains cultured from healthy donors.</title>
        <authorList>
            <person name="Lin H."/>
            <person name="Littmann E."/>
            <person name="Pamer E.G."/>
        </authorList>
    </citation>
    <scope>NUCLEOTIDE SEQUENCE</scope>
    <source>
        <strain evidence="12 14">MSK.21.70</strain>
        <strain evidence="11">MSK.21.82</strain>
    </source>
</reference>
<dbReference type="GO" id="GO:0008270">
    <property type="term" value="F:zinc ion binding"/>
    <property type="evidence" value="ECO:0007669"/>
    <property type="project" value="InterPro"/>
</dbReference>
<keyword evidence="7 11" id="KW-0378">Hydrolase</keyword>
<evidence type="ECO:0000256" key="7">
    <source>
        <dbReference type="ARBA" id="ARBA00022801"/>
    </source>
</evidence>
<evidence type="ECO:0000256" key="8">
    <source>
        <dbReference type="ARBA" id="ARBA00023049"/>
    </source>
</evidence>
<comment type="caution">
    <text evidence="11">The sequence shown here is derived from an EMBL/GenBank/DDBJ whole genome shotgun (WGS) entry which is preliminary data.</text>
</comment>
<evidence type="ECO:0000256" key="9">
    <source>
        <dbReference type="NCBIfam" id="TIGR01882"/>
    </source>
</evidence>
<dbReference type="PROSITE" id="PS00759">
    <property type="entry name" value="ARGE_DAPE_CPG2_2"/>
    <property type="match status" value="1"/>
</dbReference>
<dbReference type="InterPro" id="IPR001261">
    <property type="entry name" value="ArgE/DapE_CS"/>
</dbReference>
<dbReference type="GO" id="GO:0045148">
    <property type="term" value="F:tripeptide aminopeptidase activity"/>
    <property type="evidence" value="ECO:0007669"/>
    <property type="project" value="UniProtKB-UniRule"/>
</dbReference>
<dbReference type="EMBL" id="JAHOEL010000028">
    <property type="protein sequence ID" value="MBV3392774.1"/>
    <property type="molecule type" value="Genomic_DNA"/>
</dbReference>